<dbReference type="Proteomes" id="UP000828390">
    <property type="component" value="Unassembled WGS sequence"/>
</dbReference>
<keyword evidence="2" id="KW-1185">Reference proteome</keyword>
<organism evidence="1 2">
    <name type="scientific">Dreissena polymorpha</name>
    <name type="common">Zebra mussel</name>
    <name type="synonym">Mytilus polymorpha</name>
    <dbReference type="NCBI Taxonomy" id="45954"/>
    <lineage>
        <taxon>Eukaryota</taxon>
        <taxon>Metazoa</taxon>
        <taxon>Spiralia</taxon>
        <taxon>Lophotrochozoa</taxon>
        <taxon>Mollusca</taxon>
        <taxon>Bivalvia</taxon>
        <taxon>Autobranchia</taxon>
        <taxon>Heteroconchia</taxon>
        <taxon>Euheterodonta</taxon>
        <taxon>Imparidentia</taxon>
        <taxon>Neoheterodontei</taxon>
        <taxon>Myida</taxon>
        <taxon>Dreissenoidea</taxon>
        <taxon>Dreissenidae</taxon>
        <taxon>Dreissena</taxon>
    </lineage>
</organism>
<reference evidence="1" key="1">
    <citation type="journal article" date="2019" name="bioRxiv">
        <title>The Genome of the Zebra Mussel, Dreissena polymorpha: A Resource for Invasive Species Research.</title>
        <authorList>
            <person name="McCartney M.A."/>
            <person name="Auch B."/>
            <person name="Kono T."/>
            <person name="Mallez S."/>
            <person name="Zhang Y."/>
            <person name="Obille A."/>
            <person name="Becker A."/>
            <person name="Abrahante J.E."/>
            <person name="Garbe J."/>
            <person name="Badalamenti J.P."/>
            <person name="Herman A."/>
            <person name="Mangelson H."/>
            <person name="Liachko I."/>
            <person name="Sullivan S."/>
            <person name="Sone E.D."/>
            <person name="Koren S."/>
            <person name="Silverstein K.A.T."/>
            <person name="Beckman K.B."/>
            <person name="Gohl D.M."/>
        </authorList>
    </citation>
    <scope>NUCLEOTIDE SEQUENCE</scope>
    <source>
        <strain evidence="1">Duluth1</strain>
        <tissue evidence="1">Whole animal</tissue>
    </source>
</reference>
<evidence type="ECO:0000313" key="1">
    <source>
        <dbReference type="EMBL" id="KAH3750982.1"/>
    </source>
</evidence>
<name>A0A9D4DMY8_DREPO</name>
<evidence type="ECO:0000313" key="2">
    <source>
        <dbReference type="Proteomes" id="UP000828390"/>
    </source>
</evidence>
<proteinExistence type="predicted"/>
<accession>A0A9D4DMY8</accession>
<comment type="caution">
    <text evidence="1">The sequence shown here is derived from an EMBL/GenBank/DDBJ whole genome shotgun (WGS) entry which is preliminary data.</text>
</comment>
<dbReference type="AlphaFoldDB" id="A0A9D4DMY8"/>
<gene>
    <name evidence="1" type="ORF">DPMN_185522</name>
</gene>
<sequence length="98" mass="10962">MFVLAVTDAAPLEIAMPSELADCLNKLTPLVNTTGPKRVPGLETPEEVHLYCVQQFLWSAGKVRWDDYNITKKDKDFVNDLLASVRMVAFTILSSFLC</sequence>
<protein>
    <submittedName>
        <fullName evidence="1">Uncharacterized protein</fullName>
    </submittedName>
</protein>
<reference evidence="1" key="2">
    <citation type="submission" date="2020-11" db="EMBL/GenBank/DDBJ databases">
        <authorList>
            <person name="McCartney M.A."/>
            <person name="Auch B."/>
            <person name="Kono T."/>
            <person name="Mallez S."/>
            <person name="Becker A."/>
            <person name="Gohl D.M."/>
            <person name="Silverstein K.A.T."/>
            <person name="Koren S."/>
            <person name="Bechman K.B."/>
            <person name="Herman A."/>
            <person name="Abrahante J.E."/>
            <person name="Garbe J."/>
        </authorList>
    </citation>
    <scope>NUCLEOTIDE SEQUENCE</scope>
    <source>
        <strain evidence="1">Duluth1</strain>
        <tissue evidence="1">Whole animal</tissue>
    </source>
</reference>
<dbReference type="EMBL" id="JAIWYP010000010">
    <property type="protein sequence ID" value="KAH3750982.1"/>
    <property type="molecule type" value="Genomic_DNA"/>
</dbReference>